<sequence length="269" mass="32257">MNLVIYFHLLYISLSNQYFVGCSGIKNRETSDNSKNMPEIQSYNPKHILKQQSSEDNENINNFKNDKGNKNIVNPIIVEYKEFLRNNERIQNDMLLEFHFYLFNYDINEKNSKIICNVYNSLKDEEYFLSYLRYFITSLISINEKKIKSDLFQHQDLLIKEKYLNIYERYSLIIDKFISFIDSYFTLKYNSLQRLISDNIVKEMTLLYTDLYKYNPNTVSSAMSLAEIHENNNLTKLFKRFVFLSDSNLIIRRFILLILNSFCEEECNM</sequence>
<accession>A0A059F0U7</accession>
<gene>
    <name evidence="2" type="ORF">H312_01641</name>
</gene>
<name>A0A059F0U7_9MICR</name>
<evidence type="ECO:0000256" key="1">
    <source>
        <dbReference type="SAM" id="SignalP"/>
    </source>
</evidence>
<feature type="chain" id="PRO_5001571829" evidence="1">
    <location>
        <begin position="25"/>
        <end position="269"/>
    </location>
</feature>
<feature type="signal peptide" evidence="1">
    <location>
        <begin position="1"/>
        <end position="24"/>
    </location>
</feature>
<dbReference type="EMBL" id="KK365157">
    <property type="protein sequence ID" value="KCZ80923.1"/>
    <property type="molecule type" value="Genomic_DNA"/>
</dbReference>
<organism evidence="2 3">
    <name type="scientific">Anncaliia algerae PRA339</name>
    <dbReference type="NCBI Taxonomy" id="1288291"/>
    <lineage>
        <taxon>Eukaryota</taxon>
        <taxon>Fungi</taxon>
        <taxon>Fungi incertae sedis</taxon>
        <taxon>Microsporidia</taxon>
        <taxon>Tubulinosematoidea</taxon>
        <taxon>Tubulinosematidae</taxon>
        <taxon>Anncaliia</taxon>
    </lineage>
</organism>
<dbReference type="OrthoDB" id="10445533at2759"/>
<reference evidence="3" key="1">
    <citation type="submission" date="2013-02" db="EMBL/GenBank/DDBJ databases">
        <authorList>
            <consortium name="The Broad Institute Genome Sequencing Platform"/>
            <person name="Cuomo C."/>
            <person name="Becnel J."/>
            <person name="Sanscrainte N."/>
            <person name="Walker B."/>
            <person name="Young S.K."/>
            <person name="Zeng Q."/>
            <person name="Gargeya S."/>
            <person name="Fitzgerald M."/>
            <person name="Haas B."/>
            <person name="Abouelleil A."/>
            <person name="Alvarado L."/>
            <person name="Arachchi H.M."/>
            <person name="Berlin A.M."/>
            <person name="Chapman S.B."/>
            <person name="Dewar J."/>
            <person name="Goldberg J."/>
            <person name="Griggs A."/>
            <person name="Gujja S."/>
            <person name="Hansen M."/>
            <person name="Howarth C."/>
            <person name="Imamovic A."/>
            <person name="Larimer J."/>
            <person name="McCowan C."/>
            <person name="Murphy C."/>
            <person name="Neiman D."/>
            <person name="Pearson M."/>
            <person name="Priest M."/>
            <person name="Roberts A."/>
            <person name="Saif S."/>
            <person name="Shea T."/>
            <person name="Sisk P."/>
            <person name="Sykes S."/>
            <person name="Wortman J."/>
            <person name="Nusbaum C."/>
            <person name="Birren B."/>
        </authorList>
    </citation>
    <scope>NUCLEOTIDE SEQUENCE [LARGE SCALE GENOMIC DNA]</scope>
    <source>
        <strain evidence="3">PRA339</strain>
    </source>
</reference>
<dbReference type="VEuPathDB" id="MicrosporidiaDB:H312_01641"/>
<evidence type="ECO:0000313" key="3">
    <source>
        <dbReference type="Proteomes" id="UP000030655"/>
    </source>
</evidence>
<keyword evidence="3" id="KW-1185">Reference proteome</keyword>
<protein>
    <submittedName>
        <fullName evidence="2">Uncharacterized protein</fullName>
    </submittedName>
</protein>
<proteinExistence type="predicted"/>
<dbReference type="AlphaFoldDB" id="A0A059F0U7"/>
<evidence type="ECO:0000313" key="2">
    <source>
        <dbReference type="EMBL" id="KCZ80923.1"/>
    </source>
</evidence>
<dbReference type="Proteomes" id="UP000030655">
    <property type="component" value="Unassembled WGS sequence"/>
</dbReference>
<dbReference type="HOGENOM" id="CLU_997384_0_0_1"/>
<reference evidence="2 3" key="2">
    <citation type="submission" date="2014-03" db="EMBL/GenBank/DDBJ databases">
        <title>The Genome Sequence of Anncaliia algerae insect isolate PRA339.</title>
        <authorList>
            <consortium name="The Broad Institute Genome Sequencing Platform"/>
            <consortium name="The Broad Institute Genome Sequencing Center for Infectious Disease"/>
            <person name="Cuomo C."/>
            <person name="Becnel J."/>
            <person name="Sanscrainte N."/>
            <person name="Walker B."/>
            <person name="Young S.K."/>
            <person name="Zeng Q."/>
            <person name="Gargeya S."/>
            <person name="Fitzgerald M."/>
            <person name="Haas B."/>
            <person name="Abouelleil A."/>
            <person name="Alvarado L."/>
            <person name="Arachchi H.M."/>
            <person name="Berlin A.M."/>
            <person name="Chapman S.B."/>
            <person name="Dewar J."/>
            <person name="Goldberg J."/>
            <person name="Griggs A."/>
            <person name="Gujja S."/>
            <person name="Hansen M."/>
            <person name="Howarth C."/>
            <person name="Imamovic A."/>
            <person name="Larimer J."/>
            <person name="McCowan C."/>
            <person name="Murphy C."/>
            <person name="Neiman D."/>
            <person name="Pearson M."/>
            <person name="Priest M."/>
            <person name="Roberts A."/>
            <person name="Saif S."/>
            <person name="Shea T."/>
            <person name="Sisk P."/>
            <person name="Sykes S."/>
            <person name="Wortman J."/>
            <person name="Nusbaum C."/>
            <person name="Birren B."/>
        </authorList>
    </citation>
    <scope>NUCLEOTIDE SEQUENCE [LARGE SCALE GENOMIC DNA]</scope>
    <source>
        <strain evidence="2 3">PRA339</strain>
    </source>
</reference>
<keyword evidence="1" id="KW-0732">Signal</keyword>